<dbReference type="InterPro" id="IPR036291">
    <property type="entry name" value="NAD(P)-bd_dom_sf"/>
</dbReference>
<reference evidence="1 2" key="1">
    <citation type="journal article" date="2019" name="Int. J. Syst. Evol. Microbiol.">
        <title>The Global Catalogue of Microorganisms (GCM) 10K type strain sequencing project: providing services to taxonomists for standard genome sequencing and annotation.</title>
        <authorList>
            <consortium name="The Broad Institute Genomics Platform"/>
            <consortium name="The Broad Institute Genome Sequencing Center for Infectious Disease"/>
            <person name="Wu L."/>
            <person name="Ma J."/>
        </authorList>
    </citation>
    <scope>NUCLEOTIDE SEQUENCE [LARGE SCALE GENOMIC DNA]</scope>
    <source>
        <strain evidence="1 2">JCM 4565</strain>
    </source>
</reference>
<dbReference type="Gene3D" id="3.40.50.720">
    <property type="entry name" value="NAD(P)-binding Rossmann-like Domain"/>
    <property type="match status" value="1"/>
</dbReference>
<sequence>MRPRIVEELSRPGPALPVVRAVVHRFADEATRDDLRRDVPAGRTGAPEEIAAAVLHLASDEAGFTVGADLVLDGGVTA</sequence>
<organism evidence="1 2">
    <name type="scientific">Streptomyces blastmyceticus</name>
    <dbReference type="NCBI Taxonomy" id="68180"/>
    <lineage>
        <taxon>Bacteria</taxon>
        <taxon>Bacillati</taxon>
        <taxon>Actinomycetota</taxon>
        <taxon>Actinomycetes</taxon>
        <taxon>Kitasatosporales</taxon>
        <taxon>Streptomycetaceae</taxon>
        <taxon>Streptomyces</taxon>
    </lineage>
</organism>
<dbReference type="EMBL" id="BAAABW010000026">
    <property type="protein sequence ID" value="GAA0367970.1"/>
    <property type="molecule type" value="Genomic_DNA"/>
</dbReference>
<proteinExistence type="predicted"/>
<dbReference type="Proteomes" id="UP001500063">
    <property type="component" value="Unassembled WGS sequence"/>
</dbReference>
<dbReference type="SUPFAM" id="SSF51735">
    <property type="entry name" value="NAD(P)-binding Rossmann-fold domains"/>
    <property type="match status" value="1"/>
</dbReference>
<name>A0ABN0XMG6_9ACTN</name>
<protein>
    <submittedName>
        <fullName evidence="1">Uncharacterized protein</fullName>
    </submittedName>
</protein>
<accession>A0ABN0XMG6</accession>
<dbReference type="RefSeq" id="WP_344121488.1">
    <property type="nucleotide sequence ID" value="NZ_BAAABW010000026.1"/>
</dbReference>
<dbReference type="InterPro" id="IPR002347">
    <property type="entry name" value="SDR_fam"/>
</dbReference>
<evidence type="ECO:0000313" key="1">
    <source>
        <dbReference type="EMBL" id="GAA0367970.1"/>
    </source>
</evidence>
<evidence type="ECO:0000313" key="2">
    <source>
        <dbReference type="Proteomes" id="UP001500063"/>
    </source>
</evidence>
<keyword evidence="2" id="KW-1185">Reference proteome</keyword>
<gene>
    <name evidence="1" type="ORF">GCM10010319_52360</name>
</gene>
<comment type="caution">
    <text evidence="1">The sequence shown here is derived from an EMBL/GenBank/DDBJ whole genome shotgun (WGS) entry which is preliminary data.</text>
</comment>
<dbReference type="Pfam" id="PF13561">
    <property type="entry name" value="adh_short_C2"/>
    <property type="match status" value="1"/>
</dbReference>